<keyword evidence="1" id="KW-1133">Transmembrane helix</keyword>
<sequence length="205" mass="23559">MVKNMNELGHVEQELMELRSRMEKSFEIVDGLAQIQAQFEGLAQTYGELKQYIERAQTILENATGVEEQFDRRFGELETSLNDRWETTRGELSEIQTTIRQELETTGNQLEERVNHSLSDFKRELDEKMMTAVQESTSQGEAMQAPIKEFEVVIDQLEHRTNLIRLALRNAEEQVGTLRWIVIALAVFTVLALGGLFWFFSSQGG</sequence>
<organism evidence="2 3">
    <name type="scientific">Zarconia navalis LEGE 11467</name>
    <dbReference type="NCBI Taxonomy" id="1828826"/>
    <lineage>
        <taxon>Bacteria</taxon>
        <taxon>Bacillati</taxon>
        <taxon>Cyanobacteriota</taxon>
        <taxon>Cyanophyceae</taxon>
        <taxon>Oscillatoriophycideae</taxon>
        <taxon>Oscillatoriales</taxon>
        <taxon>Oscillatoriales incertae sedis</taxon>
        <taxon>Zarconia</taxon>
        <taxon>Zarconia navalis</taxon>
    </lineage>
</organism>
<evidence type="ECO:0000313" key="3">
    <source>
        <dbReference type="Proteomes" id="UP000621799"/>
    </source>
</evidence>
<evidence type="ECO:0000256" key="1">
    <source>
        <dbReference type="SAM" id="Phobius"/>
    </source>
</evidence>
<dbReference type="RefSeq" id="WP_264321113.1">
    <property type="nucleotide sequence ID" value="NZ_JADEXN010000128.1"/>
</dbReference>
<feature type="transmembrane region" description="Helical" evidence="1">
    <location>
        <begin position="178"/>
        <end position="200"/>
    </location>
</feature>
<keyword evidence="1" id="KW-0472">Membrane</keyword>
<name>A0A928VX35_9CYAN</name>
<dbReference type="EMBL" id="JADEXN010000128">
    <property type="protein sequence ID" value="MBE9040878.1"/>
    <property type="molecule type" value="Genomic_DNA"/>
</dbReference>
<reference evidence="2" key="1">
    <citation type="submission" date="2020-10" db="EMBL/GenBank/DDBJ databases">
        <authorList>
            <person name="Castelo-Branco R."/>
            <person name="Eusebio N."/>
            <person name="Adriana R."/>
            <person name="Vieira A."/>
            <person name="Brugerolle De Fraissinette N."/>
            <person name="Rezende De Castro R."/>
            <person name="Schneider M.P."/>
            <person name="Vasconcelos V."/>
            <person name="Leao P.N."/>
        </authorList>
    </citation>
    <scope>NUCLEOTIDE SEQUENCE</scope>
    <source>
        <strain evidence="2">LEGE 11467</strain>
    </source>
</reference>
<keyword evidence="3" id="KW-1185">Reference proteome</keyword>
<evidence type="ECO:0000313" key="2">
    <source>
        <dbReference type="EMBL" id="MBE9040878.1"/>
    </source>
</evidence>
<comment type="caution">
    <text evidence="2">The sequence shown here is derived from an EMBL/GenBank/DDBJ whole genome shotgun (WGS) entry which is preliminary data.</text>
</comment>
<accession>A0A928VX35</accession>
<keyword evidence="1" id="KW-0812">Transmembrane</keyword>
<gene>
    <name evidence="2" type="ORF">IQ235_08810</name>
</gene>
<dbReference type="AlphaFoldDB" id="A0A928VX35"/>
<proteinExistence type="predicted"/>
<dbReference type="Gene3D" id="1.20.5.1230">
    <property type="entry name" value="Apolipoprotein A-I"/>
    <property type="match status" value="1"/>
</dbReference>
<protein>
    <submittedName>
        <fullName evidence="2">Uncharacterized protein</fullName>
    </submittedName>
</protein>
<dbReference type="Proteomes" id="UP000621799">
    <property type="component" value="Unassembled WGS sequence"/>
</dbReference>